<evidence type="ECO:0000313" key="1">
    <source>
        <dbReference type="EMBL" id="TBU56076.1"/>
    </source>
</evidence>
<dbReference type="Proteomes" id="UP000292082">
    <property type="component" value="Unassembled WGS sequence"/>
</dbReference>
<name>A0A4Q9PPA5_9APHY</name>
<evidence type="ECO:0000313" key="2">
    <source>
        <dbReference type="Proteomes" id="UP000292082"/>
    </source>
</evidence>
<protein>
    <submittedName>
        <fullName evidence="1">Uncharacterized protein</fullName>
    </submittedName>
</protein>
<gene>
    <name evidence="1" type="ORF">BD310DRAFT_642753</name>
</gene>
<dbReference type="PROSITE" id="PS51257">
    <property type="entry name" value="PROKAR_LIPOPROTEIN"/>
    <property type="match status" value="1"/>
</dbReference>
<proteinExistence type="predicted"/>
<accession>A0A4Q9PPA5</accession>
<reference evidence="1 2" key="1">
    <citation type="submission" date="2019-01" db="EMBL/GenBank/DDBJ databases">
        <title>Draft genome sequences of three monokaryotic isolates of the white-rot basidiomycete fungus Dichomitus squalens.</title>
        <authorList>
            <consortium name="DOE Joint Genome Institute"/>
            <person name="Lopez S.C."/>
            <person name="Andreopoulos B."/>
            <person name="Pangilinan J."/>
            <person name="Lipzen A."/>
            <person name="Riley R."/>
            <person name="Ahrendt S."/>
            <person name="Ng V."/>
            <person name="Barry K."/>
            <person name="Daum C."/>
            <person name="Grigoriev I.V."/>
            <person name="Hilden K.S."/>
            <person name="Makela M.R."/>
            <person name="de Vries R.P."/>
        </authorList>
    </citation>
    <scope>NUCLEOTIDE SEQUENCE [LARGE SCALE GENOMIC DNA]</scope>
    <source>
        <strain evidence="1 2">CBS 464.89</strain>
    </source>
</reference>
<organism evidence="1 2">
    <name type="scientific">Dichomitus squalens</name>
    <dbReference type="NCBI Taxonomy" id="114155"/>
    <lineage>
        <taxon>Eukaryota</taxon>
        <taxon>Fungi</taxon>
        <taxon>Dikarya</taxon>
        <taxon>Basidiomycota</taxon>
        <taxon>Agaricomycotina</taxon>
        <taxon>Agaricomycetes</taxon>
        <taxon>Polyporales</taxon>
        <taxon>Polyporaceae</taxon>
        <taxon>Dichomitus</taxon>
    </lineage>
</organism>
<sequence>MNSGMGRCGQISMRMPTLLGSRMTCHTMHTLLSSCKVFILRQPRIRALKIPDDRPILPEFTSVEQWCSNSGHNFGSRQQPEPV</sequence>
<keyword evidence="2" id="KW-1185">Reference proteome</keyword>
<dbReference type="AlphaFoldDB" id="A0A4Q9PPA5"/>
<dbReference type="EMBL" id="ML145158">
    <property type="protein sequence ID" value="TBU56076.1"/>
    <property type="molecule type" value="Genomic_DNA"/>
</dbReference>